<reference evidence="2 3" key="1">
    <citation type="journal article" date="2014" name="Nature">
        <title>The genome of the recently domesticated crop plant sugar beet (Beta vulgaris).</title>
        <authorList>
            <person name="Dohm J.C."/>
            <person name="Minoche A.E."/>
            <person name="Holtgrawe D."/>
            <person name="Capella-Gutierrez S."/>
            <person name="Zakrzewski F."/>
            <person name="Tafer H."/>
            <person name="Rupp O."/>
            <person name="Sorensen T.R."/>
            <person name="Stracke R."/>
            <person name="Reinhardt R."/>
            <person name="Goesmann A."/>
            <person name="Kraft T."/>
            <person name="Schulz B."/>
            <person name="Stadler P.F."/>
            <person name="Schmidt T."/>
            <person name="Gabaldon T."/>
            <person name="Lehrach H."/>
            <person name="Weisshaar B."/>
            <person name="Himmelbauer H."/>
        </authorList>
    </citation>
    <scope>NUCLEOTIDE SEQUENCE [LARGE SCALE GENOMIC DNA]</scope>
    <source>
        <tissue evidence="2">Taproot</tissue>
    </source>
</reference>
<proteinExistence type="predicted"/>
<dbReference type="Gramene" id="KMS95693">
    <property type="protein sequence ID" value="KMS95693"/>
    <property type="gene ID" value="BVRB_005820"/>
</dbReference>
<feature type="region of interest" description="Disordered" evidence="1">
    <location>
        <begin position="70"/>
        <end position="94"/>
    </location>
</feature>
<sequence>MCPLQAFVSQRVPEFSASSCNSFLPSCYTKQQFCRPPCRRATASPPACPRLPNPLYFSKSGDSLLRKTIAPVGPRKPRSGQLFLKNSTEKPSKPKNLSLAMSNMACWIP</sequence>
<evidence type="ECO:0000313" key="2">
    <source>
        <dbReference type="EMBL" id="KMS95693.1"/>
    </source>
</evidence>
<dbReference type="AlphaFoldDB" id="A0A0J8B6W3"/>
<dbReference type="Proteomes" id="UP000035740">
    <property type="component" value="Unassembled WGS sequence"/>
</dbReference>
<protein>
    <submittedName>
        <fullName evidence="2">Uncharacterized protein</fullName>
    </submittedName>
</protein>
<accession>A0A0J8B6W3</accession>
<evidence type="ECO:0000313" key="3">
    <source>
        <dbReference type="Proteomes" id="UP000035740"/>
    </source>
</evidence>
<organism evidence="2 3">
    <name type="scientific">Beta vulgaris subsp. vulgaris</name>
    <name type="common">Beet</name>
    <dbReference type="NCBI Taxonomy" id="3555"/>
    <lineage>
        <taxon>Eukaryota</taxon>
        <taxon>Viridiplantae</taxon>
        <taxon>Streptophyta</taxon>
        <taxon>Embryophyta</taxon>
        <taxon>Tracheophyta</taxon>
        <taxon>Spermatophyta</taxon>
        <taxon>Magnoliopsida</taxon>
        <taxon>eudicotyledons</taxon>
        <taxon>Gunneridae</taxon>
        <taxon>Pentapetalae</taxon>
        <taxon>Caryophyllales</taxon>
        <taxon>Chenopodiaceae</taxon>
        <taxon>Betoideae</taxon>
        <taxon>Beta</taxon>
    </lineage>
</organism>
<keyword evidence="3" id="KW-1185">Reference proteome</keyword>
<name>A0A0J8B6W3_BETVV</name>
<evidence type="ECO:0000256" key="1">
    <source>
        <dbReference type="SAM" id="MobiDB-lite"/>
    </source>
</evidence>
<gene>
    <name evidence="2" type="ORF">BVRB_005820</name>
</gene>
<dbReference type="EMBL" id="KQ090442">
    <property type="protein sequence ID" value="KMS95693.1"/>
    <property type="molecule type" value="Genomic_DNA"/>
</dbReference>